<evidence type="ECO:0000313" key="3">
    <source>
        <dbReference type="Proteomes" id="UP001589862"/>
    </source>
</evidence>
<gene>
    <name evidence="2" type="ORF">ACFFFR_10765</name>
</gene>
<dbReference type="PROSITE" id="PS50995">
    <property type="entry name" value="HTH_MARR_2"/>
    <property type="match status" value="1"/>
</dbReference>
<dbReference type="Gene3D" id="1.10.10.10">
    <property type="entry name" value="Winged helix-like DNA-binding domain superfamily/Winged helix DNA-binding domain"/>
    <property type="match status" value="1"/>
</dbReference>
<feature type="domain" description="HTH marR-type" evidence="1">
    <location>
        <begin position="13"/>
        <end position="149"/>
    </location>
</feature>
<reference evidence="2 3" key="1">
    <citation type="submission" date="2024-09" db="EMBL/GenBank/DDBJ databases">
        <authorList>
            <person name="Sun Q."/>
            <person name="Mori K."/>
        </authorList>
    </citation>
    <scope>NUCLEOTIDE SEQUENCE [LARGE SCALE GENOMIC DNA]</scope>
    <source>
        <strain evidence="2 3">NCAIM B.02604</strain>
    </source>
</reference>
<dbReference type="PANTHER" id="PTHR33164">
    <property type="entry name" value="TRANSCRIPTIONAL REGULATOR, MARR FAMILY"/>
    <property type="match status" value="1"/>
</dbReference>
<dbReference type="RefSeq" id="WP_377460336.1">
    <property type="nucleotide sequence ID" value="NZ_JBHLUB010000032.1"/>
</dbReference>
<dbReference type="InterPro" id="IPR036390">
    <property type="entry name" value="WH_DNA-bd_sf"/>
</dbReference>
<dbReference type="InterPro" id="IPR039422">
    <property type="entry name" value="MarR/SlyA-like"/>
</dbReference>
<dbReference type="Proteomes" id="UP001589862">
    <property type="component" value="Unassembled WGS sequence"/>
</dbReference>
<sequence length="149" mass="16726">MTIRPLTANRLQETSLAQEVQFLLARARAQGNTRANELLAEEGLKVRSFSVLSLACSGMNPTQRELGEFLHLDPSQIVALVDELEKRGLVKREVDPSDRRSKIITATNDGHTLYDRAYALTMAAEDDYLGTLSRRERAQLRAILQKIAF</sequence>
<dbReference type="PRINTS" id="PR00598">
    <property type="entry name" value="HTHMARR"/>
</dbReference>
<keyword evidence="3" id="KW-1185">Reference proteome</keyword>
<comment type="caution">
    <text evidence="2">The sequence shown here is derived from an EMBL/GenBank/DDBJ whole genome shotgun (WGS) entry which is preliminary data.</text>
</comment>
<organism evidence="2 3">
    <name type="scientific">Micrococcoides hystricis</name>
    <dbReference type="NCBI Taxonomy" id="1572761"/>
    <lineage>
        <taxon>Bacteria</taxon>
        <taxon>Bacillati</taxon>
        <taxon>Actinomycetota</taxon>
        <taxon>Actinomycetes</taxon>
        <taxon>Micrococcales</taxon>
        <taxon>Micrococcaceae</taxon>
        <taxon>Micrococcoides</taxon>
    </lineage>
</organism>
<evidence type="ECO:0000313" key="2">
    <source>
        <dbReference type="EMBL" id="MFC0582849.1"/>
    </source>
</evidence>
<accession>A0ABV6PCK9</accession>
<dbReference type="PANTHER" id="PTHR33164:SF43">
    <property type="entry name" value="HTH-TYPE TRANSCRIPTIONAL REPRESSOR YETL"/>
    <property type="match status" value="1"/>
</dbReference>
<dbReference type="SUPFAM" id="SSF46785">
    <property type="entry name" value="Winged helix' DNA-binding domain"/>
    <property type="match status" value="1"/>
</dbReference>
<proteinExistence type="predicted"/>
<dbReference type="InterPro" id="IPR036388">
    <property type="entry name" value="WH-like_DNA-bd_sf"/>
</dbReference>
<name>A0ABV6PCK9_9MICC</name>
<evidence type="ECO:0000259" key="1">
    <source>
        <dbReference type="PROSITE" id="PS50995"/>
    </source>
</evidence>
<dbReference type="EMBL" id="JBHLUB010000032">
    <property type="protein sequence ID" value="MFC0582849.1"/>
    <property type="molecule type" value="Genomic_DNA"/>
</dbReference>
<dbReference type="InterPro" id="IPR000835">
    <property type="entry name" value="HTH_MarR-typ"/>
</dbReference>
<dbReference type="SMART" id="SM00347">
    <property type="entry name" value="HTH_MARR"/>
    <property type="match status" value="1"/>
</dbReference>
<protein>
    <submittedName>
        <fullName evidence="2">MarR family winged helix-turn-helix transcriptional regulator</fullName>
    </submittedName>
</protein>
<dbReference type="Pfam" id="PF01047">
    <property type="entry name" value="MarR"/>
    <property type="match status" value="1"/>
</dbReference>